<feature type="topological domain" description="Lumenal" evidence="17">
    <location>
        <begin position="1"/>
        <end position="45"/>
    </location>
</feature>
<evidence type="ECO:0000256" key="16">
    <source>
        <dbReference type="ARBA" id="ARBA00052459"/>
    </source>
</evidence>
<comment type="function">
    <text evidence="17">Catalyzes the second two steps of the methylation pathway of phosphatidylcholine biosynthesis, the SAM-dependent methylation of phosphatidylmonomethylethanolamine (PMME) to phosphatidyldimethylethanolamine (PDME) and of PDME to phosphatidylcholine (PC).</text>
</comment>
<feature type="compositionally biased region" description="Low complexity" evidence="18">
    <location>
        <begin position="225"/>
        <end position="234"/>
    </location>
</feature>
<dbReference type="InterPro" id="IPR024960">
    <property type="entry name" value="PEMT/MFAP"/>
</dbReference>
<feature type="topological domain" description="Lumenal" evidence="17">
    <location>
        <begin position="67"/>
        <end position="78"/>
    </location>
</feature>
<keyword evidence="9 17" id="KW-1133">Transmembrane helix</keyword>
<keyword evidence="14 17" id="KW-1208">Phospholipid metabolism</keyword>
<dbReference type="EC" id="2.1.1.71" evidence="17"/>
<dbReference type="HAMAP" id="MF_03216">
    <property type="entry name" value="PLMT"/>
    <property type="match status" value="1"/>
</dbReference>
<keyword evidence="6 17" id="KW-0949">S-adenosyl-L-methionine</keyword>
<evidence type="ECO:0000256" key="17">
    <source>
        <dbReference type="HAMAP-Rule" id="MF_03216"/>
    </source>
</evidence>
<dbReference type="OrthoDB" id="8300106at2759"/>
<keyword evidence="7 17" id="KW-0812">Transmembrane</keyword>
<dbReference type="PANTHER" id="PTHR15458">
    <property type="entry name" value="PHOSPHATIDYLETHANOLAMINE N-METHYLTRANSFERASE"/>
    <property type="match status" value="1"/>
</dbReference>
<dbReference type="FunFam" id="1.20.120.1630:FF:000005">
    <property type="entry name" value="Phosphatidylethanolamine N-methyltransferase"/>
    <property type="match status" value="1"/>
</dbReference>
<evidence type="ECO:0000256" key="6">
    <source>
        <dbReference type="ARBA" id="ARBA00022691"/>
    </source>
</evidence>
<feature type="binding site" evidence="17">
    <location>
        <begin position="131"/>
        <end position="133"/>
    </location>
    <ligand>
        <name>S-adenosyl-L-methionine</name>
        <dbReference type="ChEBI" id="CHEBI:59789"/>
    </ligand>
</feature>
<evidence type="ECO:0000256" key="12">
    <source>
        <dbReference type="ARBA" id="ARBA00023136"/>
    </source>
</evidence>
<feature type="transmembrane region" description="Helical" evidence="19">
    <location>
        <begin position="86"/>
        <end position="104"/>
    </location>
</feature>
<evidence type="ECO:0000256" key="3">
    <source>
        <dbReference type="ARBA" id="ARBA00022516"/>
    </source>
</evidence>
<comment type="pathway">
    <text evidence="2">Lipid metabolism.</text>
</comment>
<feature type="transmembrane region" description="Helical" evidence="19">
    <location>
        <begin position="47"/>
        <end position="65"/>
    </location>
</feature>
<evidence type="ECO:0000256" key="4">
    <source>
        <dbReference type="ARBA" id="ARBA00022603"/>
    </source>
</evidence>
<feature type="binding site" evidence="17">
    <location>
        <begin position="213"/>
        <end position="214"/>
    </location>
    <ligand>
        <name>S-adenosyl-L-methionine</name>
        <dbReference type="ChEBI" id="CHEBI:59789"/>
    </ligand>
</feature>
<evidence type="ECO:0000256" key="18">
    <source>
        <dbReference type="SAM" id="MobiDB-lite"/>
    </source>
</evidence>
<gene>
    <name evidence="20" type="primary">OPI3</name>
    <name evidence="20" type="ORF">EHS25_002336</name>
</gene>
<dbReference type="Proteomes" id="UP000279259">
    <property type="component" value="Unassembled WGS sequence"/>
</dbReference>
<comment type="caution">
    <text evidence="20">The sequence shown here is derived from an EMBL/GenBank/DDBJ whole genome shotgun (WGS) entry which is preliminary data.</text>
</comment>
<keyword evidence="10 17" id="KW-0443">Lipid metabolism</keyword>
<dbReference type="UniPathway" id="UPA00753"/>
<keyword evidence="12 17" id="KW-0472">Membrane</keyword>
<evidence type="ECO:0000256" key="15">
    <source>
        <dbReference type="ARBA" id="ARBA00051252"/>
    </source>
</evidence>
<proteinExistence type="inferred from homology"/>
<comment type="catalytic activity">
    <reaction evidence="16 17">
        <text>a 1,2-diacyl-sn-glycero-3-phospho-N-methylethanolamine + S-adenosyl-L-methionine = a 1,2-diacyl-sn-glycero-3-phospho-N,N-dimethylethanolamine + S-adenosyl-L-homocysteine + H(+)</text>
        <dbReference type="Rhea" id="RHEA:32735"/>
        <dbReference type="ChEBI" id="CHEBI:15378"/>
        <dbReference type="ChEBI" id="CHEBI:57856"/>
        <dbReference type="ChEBI" id="CHEBI:59789"/>
        <dbReference type="ChEBI" id="CHEBI:64572"/>
        <dbReference type="ChEBI" id="CHEBI:64573"/>
        <dbReference type="EC" id="2.1.1.71"/>
    </reaction>
</comment>
<feature type="topological domain" description="Cytoplasmic" evidence="17">
    <location>
        <begin position="100"/>
        <end position="126"/>
    </location>
</feature>
<dbReference type="EMBL" id="RSCD01000014">
    <property type="protein sequence ID" value="RSH89224.1"/>
    <property type="molecule type" value="Genomic_DNA"/>
</dbReference>
<keyword evidence="13 17" id="KW-0594">Phospholipid biosynthesis</keyword>
<comment type="similarity">
    <text evidence="17">Belongs to the class VI-like SAM-binding methyltransferase superfamily. PEMT/PEM2 methyltransferase family.</text>
</comment>
<keyword evidence="8 17" id="KW-0256">Endoplasmic reticulum</keyword>
<keyword evidence="3 17" id="KW-0444">Lipid biosynthesis</keyword>
<dbReference type="GO" id="GO:0032259">
    <property type="term" value="P:methylation"/>
    <property type="evidence" value="ECO:0007669"/>
    <property type="project" value="UniProtKB-KW"/>
</dbReference>
<evidence type="ECO:0000313" key="20">
    <source>
        <dbReference type="EMBL" id="RSH89224.1"/>
    </source>
</evidence>
<evidence type="ECO:0000256" key="13">
    <source>
        <dbReference type="ARBA" id="ARBA00023209"/>
    </source>
</evidence>
<feature type="region of interest" description="Disordered" evidence="18">
    <location>
        <begin position="225"/>
        <end position="321"/>
    </location>
</feature>
<keyword evidence="5 17" id="KW-0808">Transferase</keyword>
<evidence type="ECO:0000256" key="2">
    <source>
        <dbReference type="ARBA" id="ARBA00005189"/>
    </source>
</evidence>
<feature type="transmembrane region" description="Helical" evidence="19">
    <location>
        <begin position="124"/>
        <end position="145"/>
    </location>
</feature>
<organism evidence="20 21">
    <name type="scientific">Saitozyma podzolica</name>
    <dbReference type="NCBI Taxonomy" id="1890683"/>
    <lineage>
        <taxon>Eukaryota</taxon>
        <taxon>Fungi</taxon>
        <taxon>Dikarya</taxon>
        <taxon>Basidiomycota</taxon>
        <taxon>Agaricomycotina</taxon>
        <taxon>Tremellomycetes</taxon>
        <taxon>Tremellales</taxon>
        <taxon>Trimorphomycetaceae</taxon>
        <taxon>Saitozyma</taxon>
    </lineage>
</organism>
<dbReference type="AlphaFoldDB" id="A0A427YE40"/>
<keyword evidence="4 17" id="KW-0489">Methyltransferase</keyword>
<dbReference type="InterPro" id="IPR007318">
    <property type="entry name" value="Phopholipid_MeTrfase"/>
</dbReference>
<feature type="topological domain" description="Lumenal" evidence="17">
    <location>
        <begin position="148"/>
        <end position="190"/>
    </location>
</feature>
<name>A0A427YE40_9TREE</name>
<protein>
    <recommendedName>
        <fullName evidence="17">Phosphatidyl-N-methylethanolamine N-methyltransferase</fullName>
        <ecNumber evidence="17">2.1.1.71</ecNumber>
    </recommendedName>
    <alternativeName>
        <fullName evidence="17">Phospholipid methyltransferase</fullName>
        <shortName evidence="17">PLMT</shortName>
    </alternativeName>
</protein>
<comment type="catalytic activity">
    <reaction evidence="15">
        <text>a 1,2-diacyl-sn-glycero-3-phospho-N,N-dimethylethanolamine + S-adenosyl-L-methionine = a 1,2-diacyl-sn-glycero-3-phosphocholine + S-adenosyl-L-homocysteine + H(+)</text>
        <dbReference type="Rhea" id="RHEA:32739"/>
        <dbReference type="ChEBI" id="CHEBI:15378"/>
        <dbReference type="ChEBI" id="CHEBI:57643"/>
        <dbReference type="ChEBI" id="CHEBI:57856"/>
        <dbReference type="ChEBI" id="CHEBI:59789"/>
        <dbReference type="ChEBI" id="CHEBI:64572"/>
        <dbReference type="EC" id="2.1.1.71"/>
    </reaction>
</comment>
<dbReference type="PANTHER" id="PTHR15458:SF5">
    <property type="entry name" value="PHOSPHATIDYLETHANOLAMINE N-METHYLTRANSFERASE"/>
    <property type="match status" value="1"/>
</dbReference>
<comment type="subcellular location">
    <subcellularLocation>
        <location evidence="17">Endoplasmic reticulum membrane</location>
        <topology evidence="17">Multi-pass membrane protein</topology>
    </subcellularLocation>
    <subcellularLocation>
        <location evidence="17">Mitochondrion membrane</location>
        <topology evidence="17">Multi-pass membrane protein</topology>
    </subcellularLocation>
</comment>
<reference evidence="20 21" key="1">
    <citation type="submission" date="2018-11" db="EMBL/GenBank/DDBJ databases">
        <title>Genome sequence of Saitozyma podzolica DSM 27192.</title>
        <authorList>
            <person name="Aliyu H."/>
            <person name="Gorte O."/>
            <person name="Ochsenreither K."/>
        </authorList>
    </citation>
    <scope>NUCLEOTIDE SEQUENCE [LARGE SCALE GENOMIC DNA]</scope>
    <source>
        <strain evidence="20 21">DSM 27192</strain>
    </source>
</reference>
<dbReference type="GO" id="GO:0031966">
    <property type="term" value="C:mitochondrial membrane"/>
    <property type="evidence" value="ECO:0007669"/>
    <property type="project" value="UniProtKB-SubCell"/>
</dbReference>
<feature type="topological domain" description="Cytoplasmic" evidence="17">
    <location>
        <begin position="212"/>
        <end position="321"/>
    </location>
</feature>
<evidence type="ECO:0000256" key="8">
    <source>
        <dbReference type="ARBA" id="ARBA00022824"/>
    </source>
</evidence>
<feature type="transmembrane region" description="Helical" evidence="19">
    <location>
        <begin position="194"/>
        <end position="212"/>
    </location>
</feature>
<dbReference type="Gene3D" id="1.20.120.1630">
    <property type="match status" value="1"/>
</dbReference>
<evidence type="ECO:0000313" key="21">
    <source>
        <dbReference type="Proteomes" id="UP000279259"/>
    </source>
</evidence>
<dbReference type="STRING" id="1890683.A0A427YE40"/>
<evidence type="ECO:0000256" key="9">
    <source>
        <dbReference type="ARBA" id="ARBA00022989"/>
    </source>
</evidence>
<evidence type="ECO:0000256" key="10">
    <source>
        <dbReference type="ARBA" id="ARBA00023098"/>
    </source>
</evidence>
<feature type="intramembrane region" description="Helical" evidence="17">
    <location>
        <begin position="46"/>
        <end position="66"/>
    </location>
</feature>
<keyword evidence="21" id="KW-1185">Reference proteome</keyword>
<evidence type="ECO:0000256" key="5">
    <source>
        <dbReference type="ARBA" id="ARBA00022679"/>
    </source>
</evidence>
<evidence type="ECO:0000256" key="7">
    <source>
        <dbReference type="ARBA" id="ARBA00022692"/>
    </source>
</evidence>
<keyword evidence="11 17" id="KW-0496">Mitochondrion</keyword>
<accession>A0A427YE40</accession>
<evidence type="ECO:0000256" key="1">
    <source>
        <dbReference type="ARBA" id="ARBA00004969"/>
    </source>
</evidence>
<sequence length="321" mass="35194">MASKLQELSTKLLAADNLPAWFPVHHFNQPSYNYKTGVELVDWKQPSLWFAVGMVLFNPIFWNTVARNEYRNKTMTKIFGSPYHGCYVLAVTIFSLGIFRDVLYERALRDQPHLAVLSHPAWKAIAWGLFGLGQLFVITSIYALGITGTYLGDYFGILMSSRVTGFPFNVLSDPMYVGSTLAFLGSAIQYESPVGLGISALVWVVYAVALRFEGPFTDKIYSSAASKKSDSAPSTPRKSTRLAGKRSAEKLHSGSGSYAQAAAEPPASNGLPSTAPAPVQPLPAQTPRTRRRLQTVQSEEAASPARMTRSRSKGRVSSDME</sequence>
<dbReference type="GO" id="GO:0006656">
    <property type="term" value="P:phosphatidylcholine biosynthetic process"/>
    <property type="evidence" value="ECO:0007669"/>
    <property type="project" value="UniProtKB-UniRule"/>
</dbReference>
<dbReference type="GO" id="GO:0005789">
    <property type="term" value="C:endoplasmic reticulum membrane"/>
    <property type="evidence" value="ECO:0007669"/>
    <property type="project" value="UniProtKB-SubCell"/>
</dbReference>
<feature type="transmembrane region" description="Helical" evidence="19">
    <location>
        <begin position="166"/>
        <end position="188"/>
    </location>
</feature>
<evidence type="ECO:0000256" key="11">
    <source>
        <dbReference type="ARBA" id="ARBA00023128"/>
    </source>
</evidence>
<dbReference type="Pfam" id="PF04191">
    <property type="entry name" value="PEMT"/>
    <property type="match status" value="1"/>
</dbReference>
<dbReference type="PROSITE" id="PS51599">
    <property type="entry name" value="SAM_PEMT_PEM2"/>
    <property type="match status" value="1"/>
</dbReference>
<comment type="pathway">
    <text evidence="1 17">Phospholipid metabolism; phosphatidylcholine biosynthesis.</text>
</comment>
<evidence type="ECO:0000256" key="14">
    <source>
        <dbReference type="ARBA" id="ARBA00023264"/>
    </source>
</evidence>
<evidence type="ECO:0000256" key="19">
    <source>
        <dbReference type="SAM" id="Phobius"/>
    </source>
</evidence>
<dbReference type="GO" id="GO:0000773">
    <property type="term" value="F:phosphatidyl-N-methylethanolamine N-methyltransferase activity"/>
    <property type="evidence" value="ECO:0007669"/>
    <property type="project" value="UniProtKB-UniRule"/>
</dbReference>